<dbReference type="RefSeq" id="WP_130504466.1">
    <property type="nucleotide sequence ID" value="NZ_SHLC01000001.1"/>
</dbReference>
<dbReference type="EMBL" id="SHLC01000001">
    <property type="protein sequence ID" value="RZU63854.1"/>
    <property type="molecule type" value="Genomic_DNA"/>
</dbReference>
<organism evidence="1 2">
    <name type="scientific">Microterricola gilva</name>
    <dbReference type="NCBI Taxonomy" id="393267"/>
    <lineage>
        <taxon>Bacteria</taxon>
        <taxon>Bacillati</taxon>
        <taxon>Actinomycetota</taxon>
        <taxon>Actinomycetes</taxon>
        <taxon>Micrococcales</taxon>
        <taxon>Microbacteriaceae</taxon>
        <taxon>Microterricola</taxon>
    </lineage>
</organism>
<evidence type="ECO:0000313" key="1">
    <source>
        <dbReference type="EMBL" id="RZU63854.1"/>
    </source>
</evidence>
<dbReference type="AlphaFoldDB" id="A0A4Q8AHQ1"/>
<dbReference type="Proteomes" id="UP000291483">
    <property type="component" value="Unassembled WGS sequence"/>
</dbReference>
<comment type="caution">
    <text evidence="1">The sequence shown here is derived from an EMBL/GenBank/DDBJ whole genome shotgun (WGS) entry which is preliminary data.</text>
</comment>
<sequence length="89" mass="9617">MITVDATLPAPVFASGGAAAENIDAWRGRLVACLADLVERFGTFAGRRLGLGQRREPLTHESVALDLENRRIAAELRADSQRAFVARLA</sequence>
<reference evidence="1 2" key="1">
    <citation type="submission" date="2019-02" db="EMBL/GenBank/DDBJ databases">
        <title>Sequencing the genomes of 1000 actinobacteria strains.</title>
        <authorList>
            <person name="Klenk H.-P."/>
        </authorList>
    </citation>
    <scope>NUCLEOTIDE SEQUENCE [LARGE SCALE GENOMIC DNA]</scope>
    <source>
        <strain evidence="1 2">DSM 18319</strain>
    </source>
</reference>
<accession>A0A4Q8AHQ1</accession>
<evidence type="ECO:0000313" key="2">
    <source>
        <dbReference type="Proteomes" id="UP000291483"/>
    </source>
</evidence>
<proteinExistence type="predicted"/>
<gene>
    <name evidence="1" type="ORF">EV379_0143</name>
</gene>
<protein>
    <submittedName>
        <fullName evidence="1">Uncharacterized protein</fullName>
    </submittedName>
</protein>
<keyword evidence="2" id="KW-1185">Reference proteome</keyword>
<name>A0A4Q8AHQ1_9MICO</name>